<organism evidence="2 3">
    <name type="scientific">Torulaspora globosa</name>
    <dbReference type="NCBI Taxonomy" id="48254"/>
    <lineage>
        <taxon>Eukaryota</taxon>
        <taxon>Fungi</taxon>
        <taxon>Dikarya</taxon>
        <taxon>Ascomycota</taxon>
        <taxon>Saccharomycotina</taxon>
        <taxon>Saccharomycetes</taxon>
        <taxon>Saccharomycetales</taxon>
        <taxon>Saccharomycetaceae</taxon>
        <taxon>Torulaspora</taxon>
    </lineage>
</organism>
<feature type="transmembrane region" description="Helical" evidence="1">
    <location>
        <begin position="152"/>
        <end position="174"/>
    </location>
</feature>
<protein>
    <submittedName>
        <fullName evidence="2">Uncharacterized protein</fullName>
    </submittedName>
</protein>
<dbReference type="Proteomes" id="UP000510647">
    <property type="component" value="Chromosome 1"/>
</dbReference>
<feature type="transmembrane region" description="Helical" evidence="1">
    <location>
        <begin position="39"/>
        <end position="59"/>
    </location>
</feature>
<proteinExistence type="predicted"/>
<evidence type="ECO:0000313" key="3">
    <source>
        <dbReference type="Proteomes" id="UP000510647"/>
    </source>
</evidence>
<name>A0A7H9HNM3_9SACH</name>
<evidence type="ECO:0000256" key="1">
    <source>
        <dbReference type="SAM" id="Phobius"/>
    </source>
</evidence>
<sequence length="180" mass="20921">MVNKIKNLNSYVEEESQLYTCECLSCQIGSHYENWIPRWLIGGFLLPILWIGNVLIYVYTQWHLDHEPTHAEIPLEELPTLYEVQAKIDKTHFQISKQIAEDTDQVSETTVAIADPDCLPGDLQYYRMQFLRQTASQILESHEAKRAYYQKWTLRTLLALVAYTATIILLAMAYDTGYIN</sequence>
<reference evidence="2 3" key="1">
    <citation type="submission" date="2020-06" db="EMBL/GenBank/DDBJ databases">
        <title>The yeast mating-type switching endonuclease HO is a domesticated member of an unorthodox homing genetic element family.</title>
        <authorList>
            <person name="Coughlan A.Y."/>
            <person name="Lombardi L."/>
            <person name="Braun-Galleani S."/>
            <person name="Martos A.R."/>
            <person name="Galeote V."/>
            <person name="Bigey F."/>
            <person name="Dequin S."/>
            <person name="Byrne K.P."/>
            <person name="Wolfe K.H."/>
        </authorList>
    </citation>
    <scope>NUCLEOTIDE SEQUENCE [LARGE SCALE GENOMIC DNA]</scope>
    <source>
        <strain evidence="2 3">CBS2947</strain>
    </source>
</reference>
<dbReference type="AlphaFoldDB" id="A0A7H9HNM3"/>
<gene>
    <name evidence="2" type="ORF">HG537_0A02020</name>
</gene>
<dbReference type="OrthoDB" id="4035013at2759"/>
<keyword evidence="1" id="KW-0472">Membrane</keyword>
<dbReference type="EMBL" id="CP059267">
    <property type="protein sequence ID" value="QLQ77955.1"/>
    <property type="molecule type" value="Genomic_DNA"/>
</dbReference>
<evidence type="ECO:0000313" key="2">
    <source>
        <dbReference type="EMBL" id="QLQ77955.1"/>
    </source>
</evidence>
<keyword evidence="1" id="KW-1133">Transmembrane helix</keyword>
<keyword evidence="3" id="KW-1185">Reference proteome</keyword>
<keyword evidence="1" id="KW-0812">Transmembrane</keyword>
<accession>A0A7H9HNM3</accession>